<dbReference type="AlphaFoldDB" id="Q666C1"/>
<accession>Q666C1</accession>
<dbReference type="GO" id="GO:0005829">
    <property type="term" value="C:cytosol"/>
    <property type="evidence" value="ECO:0007669"/>
    <property type="project" value="TreeGrafter"/>
</dbReference>
<feature type="domain" description="Flagellar basal-body/hook protein C-terminal" evidence="7">
    <location>
        <begin position="369"/>
        <end position="412"/>
    </location>
</feature>
<name>Q666C1_YERPS</name>
<dbReference type="InterPro" id="IPR053967">
    <property type="entry name" value="LlgE_F_G-like_D1"/>
</dbReference>
<dbReference type="InterPro" id="IPR037058">
    <property type="entry name" value="Falgellar_hook_FlgE_sf"/>
</dbReference>
<dbReference type="GO" id="GO:0009424">
    <property type="term" value="C:bacterial-type flagellum hook"/>
    <property type="evidence" value="ECO:0007669"/>
    <property type="project" value="TreeGrafter"/>
</dbReference>
<dbReference type="Proteomes" id="UP000001011">
    <property type="component" value="Chromosome"/>
</dbReference>
<dbReference type="GO" id="GO:0009425">
    <property type="term" value="C:bacterial-type flagellum basal body"/>
    <property type="evidence" value="ECO:0007669"/>
    <property type="project" value="UniProtKB-SubCell"/>
</dbReference>
<evidence type="ECO:0000256" key="5">
    <source>
        <dbReference type="RuleBase" id="RU362116"/>
    </source>
</evidence>
<dbReference type="RefSeq" id="WP_011193061.1">
    <property type="nucleotide sequence ID" value="NC_006155.1"/>
</dbReference>
<evidence type="ECO:0000313" key="11">
    <source>
        <dbReference type="Proteomes" id="UP000001011"/>
    </source>
</evidence>
<dbReference type="PATRIC" id="fig|273123.14.peg.3432"/>
<evidence type="ECO:0000259" key="8">
    <source>
        <dbReference type="Pfam" id="PF07559"/>
    </source>
</evidence>
<reference evidence="10 11" key="1">
    <citation type="journal article" date="2004" name="Proc. Natl. Acad. Sci. U.S.A.">
        <title>Insights into the evolution of Yersinia pestis through whole-genome comparison with Yersinia pseudotuberculosis.</title>
        <authorList>
            <person name="Chain P.S.G."/>
            <person name="Carniel E."/>
            <person name="Larimer F.W."/>
            <person name="Lamerdin J."/>
            <person name="Stoutland P.O."/>
            <person name="Regala W.M."/>
            <person name="Georgescu A.M."/>
            <person name="Vergez L.M."/>
            <person name="Land M.L."/>
            <person name="Motin V.L."/>
            <person name="Brubaker R.R."/>
            <person name="Fowler J."/>
            <person name="Hinnebusch J."/>
            <person name="Marceau M."/>
            <person name="Medigue C."/>
            <person name="Simonet M."/>
            <person name="Chenal-Francisque V."/>
            <person name="Souza B."/>
            <person name="Dacheux D."/>
            <person name="Elliott J.M."/>
            <person name="Derbise A."/>
            <person name="Hauser L.J."/>
            <person name="Garcia E."/>
        </authorList>
    </citation>
    <scope>NUCLEOTIDE SEQUENCE [LARGE SCALE GENOMIC DNA]</scope>
    <source>
        <strain evidence="11">IP32953</strain>
    </source>
</reference>
<keyword evidence="10" id="KW-0966">Cell projection</keyword>
<organism evidence="10 11">
    <name type="scientific">Yersinia pseudotuberculosis serotype I (strain IP32953)</name>
    <dbReference type="NCBI Taxonomy" id="273123"/>
    <lineage>
        <taxon>Bacteria</taxon>
        <taxon>Pseudomonadati</taxon>
        <taxon>Pseudomonadota</taxon>
        <taxon>Gammaproteobacteria</taxon>
        <taxon>Enterobacterales</taxon>
        <taxon>Yersiniaceae</taxon>
        <taxon>Yersinia</taxon>
    </lineage>
</organism>
<evidence type="ECO:0000259" key="6">
    <source>
        <dbReference type="Pfam" id="PF00460"/>
    </source>
</evidence>
<dbReference type="SUPFAM" id="SSF117143">
    <property type="entry name" value="Flagellar hook protein flgE"/>
    <property type="match status" value="1"/>
</dbReference>
<comment type="function">
    <text evidence="5">A flexible structure which links the flagellar filament to the drive apparatus in the basal body.</text>
</comment>
<proteinExistence type="inferred from homology"/>
<protein>
    <recommendedName>
        <fullName evidence="3 5">Flagellar hook protein FlgE</fullName>
    </recommendedName>
</protein>
<evidence type="ECO:0000256" key="3">
    <source>
        <dbReference type="ARBA" id="ARBA00019015"/>
    </source>
</evidence>
<dbReference type="KEGG" id="yps:YPTB3337"/>
<dbReference type="KEGG" id="ypo:BZ17_3273"/>
<dbReference type="InterPro" id="IPR037925">
    <property type="entry name" value="FlgE/F/G-like"/>
</dbReference>
<evidence type="ECO:0000256" key="2">
    <source>
        <dbReference type="ARBA" id="ARBA00009677"/>
    </source>
</evidence>
<dbReference type="Pfam" id="PF00460">
    <property type="entry name" value="Flg_bb_rod"/>
    <property type="match status" value="1"/>
</dbReference>
<dbReference type="GO" id="GO:0071978">
    <property type="term" value="P:bacterial-type flagellum-dependent swarming motility"/>
    <property type="evidence" value="ECO:0007669"/>
    <property type="project" value="TreeGrafter"/>
</dbReference>
<dbReference type="Pfam" id="PF22692">
    <property type="entry name" value="LlgE_F_G_D1"/>
    <property type="match status" value="1"/>
</dbReference>
<dbReference type="NCBIfam" id="NF005286">
    <property type="entry name" value="PRK06803.1"/>
    <property type="match status" value="1"/>
</dbReference>
<dbReference type="Pfam" id="PF07559">
    <property type="entry name" value="FlgE_D2"/>
    <property type="match status" value="1"/>
</dbReference>
<dbReference type="EMBL" id="BX936398">
    <property type="protein sequence ID" value="CAH22575.1"/>
    <property type="molecule type" value="Genomic_DNA"/>
</dbReference>
<dbReference type="InterPro" id="IPR011491">
    <property type="entry name" value="FlgE_D2"/>
</dbReference>
<dbReference type="InterPro" id="IPR001444">
    <property type="entry name" value="Flag_bb_rod_N"/>
</dbReference>
<dbReference type="InterPro" id="IPR020013">
    <property type="entry name" value="Flagellar_FlgE/F/G"/>
</dbReference>
<sequence>MSFSIANTALNAHTEQLNTISNNIANSATKGFKASRTEFSSMYAQSQPLGVAVSGVSQNISKDGQKEKTGMGLDLAISGGGFFVVRESSGDKAYTRAGMFRSDVDGYLVNGQGMKLQGYPADAAGNIQAGIISDLKINNAGVPAKASEQLDFMANLNASVTAPSVSVFNPTNEKSYNFTTTSTVYDSLGREHAVAHYFVKSTTLPAGSVASEWAVHHTVDGGAATPPLTLQFTTTGELISGSGTTTAGVLKGNAINLHGTFNPAGAADYDIDIDYTGTTQLSQGFTTTRNKSDGYTSGVKNGERIESDGSVYATFSNGERMLQGKVVLANFASPNGLVTQNGTSWSESNKSGAALLGTPGTGLLGSLESGALENSNVDITAELVGLMTAQRNYQASTKIISTNDSMMNALFQVL</sequence>
<dbReference type="Pfam" id="PF06429">
    <property type="entry name" value="Flg_bbr_C"/>
    <property type="match status" value="1"/>
</dbReference>
<gene>
    <name evidence="10" type="primary">flgE</name>
    <name evidence="10" type="ordered locus">YPTB3337</name>
</gene>
<keyword evidence="10" id="KW-0969">Cilium</keyword>
<dbReference type="Gene3D" id="2.60.98.20">
    <property type="entry name" value="Flagellar hook protein FlgE"/>
    <property type="match status" value="1"/>
</dbReference>
<feature type="domain" description="Flagellar hook protein FlgE D2" evidence="8">
    <location>
        <begin position="155"/>
        <end position="295"/>
    </location>
</feature>
<dbReference type="PANTHER" id="PTHR30435:SF1">
    <property type="entry name" value="FLAGELLAR HOOK PROTEIN FLGE"/>
    <property type="match status" value="1"/>
</dbReference>
<comment type="subcellular location">
    <subcellularLocation>
        <location evidence="1 5">Bacterial flagellum basal body</location>
    </subcellularLocation>
</comment>
<evidence type="ECO:0000313" key="10">
    <source>
        <dbReference type="EMBL" id="CAH22575.1"/>
    </source>
</evidence>
<evidence type="ECO:0000256" key="1">
    <source>
        <dbReference type="ARBA" id="ARBA00004117"/>
    </source>
</evidence>
<keyword evidence="4 5" id="KW-0975">Bacterial flagellum</keyword>
<evidence type="ECO:0000259" key="7">
    <source>
        <dbReference type="Pfam" id="PF06429"/>
    </source>
</evidence>
<dbReference type="PROSITE" id="PS00588">
    <property type="entry name" value="FLAGELLA_BB_ROD"/>
    <property type="match status" value="1"/>
</dbReference>
<keyword evidence="10" id="KW-0282">Flagellum</keyword>
<evidence type="ECO:0000259" key="9">
    <source>
        <dbReference type="Pfam" id="PF22692"/>
    </source>
</evidence>
<comment type="similarity">
    <text evidence="2 5">Belongs to the flagella basal body rod proteins family.</text>
</comment>
<dbReference type="InterPro" id="IPR019776">
    <property type="entry name" value="Flagellar_basal_body_rod_CS"/>
</dbReference>
<feature type="domain" description="Flagellar basal body rod protein N-terminal" evidence="6">
    <location>
        <begin position="5"/>
        <end position="33"/>
    </location>
</feature>
<dbReference type="InterPro" id="IPR010930">
    <property type="entry name" value="Flg_bb/hook_C_dom"/>
</dbReference>
<evidence type="ECO:0000256" key="4">
    <source>
        <dbReference type="ARBA" id="ARBA00023143"/>
    </source>
</evidence>
<dbReference type="PANTHER" id="PTHR30435">
    <property type="entry name" value="FLAGELLAR PROTEIN"/>
    <property type="match status" value="1"/>
</dbReference>
<dbReference type="NCBIfam" id="TIGR03506">
    <property type="entry name" value="FlgEFG_subfam"/>
    <property type="match status" value="1"/>
</dbReference>
<feature type="domain" description="Flagellar hook protein FlgE/F/G-like D1" evidence="9">
    <location>
        <begin position="76"/>
        <end position="141"/>
    </location>
</feature>